<evidence type="ECO:0000313" key="3">
    <source>
        <dbReference type="EMBL" id="THE12091.1"/>
    </source>
</evidence>
<proteinExistence type="predicted"/>
<reference evidence="3 4" key="1">
    <citation type="journal article" date="2019" name="Indoor Air">
        <title>Impacts of indoor surface finishes on bacterial viability.</title>
        <authorList>
            <person name="Hu J."/>
            <person name="Maamar S.B."/>
            <person name="Glawe A.J."/>
            <person name="Gottel N."/>
            <person name="Gilbert J.A."/>
            <person name="Hartmann E.M."/>
        </authorList>
    </citation>
    <scope>NUCLEOTIDE SEQUENCE [LARGE SCALE GENOMIC DNA]</scope>
    <source>
        <strain evidence="3 4">AF060A6</strain>
    </source>
</reference>
<feature type="chain" id="PRO_5020459896" evidence="1">
    <location>
        <begin position="24"/>
        <end position="198"/>
    </location>
</feature>
<keyword evidence="1" id="KW-0732">Signal</keyword>
<evidence type="ECO:0000259" key="2">
    <source>
        <dbReference type="Pfam" id="PF17898"/>
    </source>
</evidence>
<comment type="caution">
    <text evidence="3">The sequence shown here is derived from an EMBL/GenBank/DDBJ whole genome shotgun (WGS) entry which is preliminary data.</text>
</comment>
<dbReference type="EMBL" id="SLUB01000020">
    <property type="protein sequence ID" value="THE12091.1"/>
    <property type="molecule type" value="Genomic_DNA"/>
</dbReference>
<dbReference type="Pfam" id="PF17898">
    <property type="entry name" value="GerD"/>
    <property type="match status" value="1"/>
</dbReference>
<evidence type="ECO:0000313" key="4">
    <source>
        <dbReference type="Proteomes" id="UP000306477"/>
    </source>
</evidence>
<dbReference type="OrthoDB" id="2375836at2"/>
<dbReference type="RefSeq" id="WP_136379879.1">
    <property type="nucleotide sequence ID" value="NZ_SLUB01000020.1"/>
</dbReference>
<dbReference type="PROSITE" id="PS51257">
    <property type="entry name" value="PROKAR_LIPOPROTEIN"/>
    <property type="match status" value="1"/>
</dbReference>
<organism evidence="3 4">
    <name type="scientific">Bacillus timonensis</name>
    <dbReference type="NCBI Taxonomy" id="1033734"/>
    <lineage>
        <taxon>Bacteria</taxon>
        <taxon>Bacillati</taxon>
        <taxon>Bacillota</taxon>
        <taxon>Bacilli</taxon>
        <taxon>Bacillales</taxon>
        <taxon>Bacillaceae</taxon>
        <taxon>Bacillus</taxon>
    </lineage>
</organism>
<gene>
    <name evidence="3" type="ORF">E1I69_12105</name>
</gene>
<dbReference type="STRING" id="1033734.GCA_000285535_04521"/>
<evidence type="ECO:0000256" key="1">
    <source>
        <dbReference type="SAM" id="SignalP"/>
    </source>
</evidence>
<sequence>MKKRMSLLLIFSLLLAIVGCAPANVEQNRMDYEETKKMVVDILKTDDGKKAIEELMRDEKLKQHLVMDQVVVKDAIQETLTSDNGVEFWKKTFEDTKFVEEYAKSMKTEHEKLIKDLMKDPDYQKMVMDILKNPEMEQQFTDVVKSQEFRKHLQTVISETLESPLYKAKIEDILIKAAEDMEKQEKAKKDEGQGSGNS</sequence>
<protein>
    <submittedName>
        <fullName evidence="3">Spore gernimation protein GerD</fullName>
    </submittedName>
</protein>
<dbReference type="InterPro" id="IPR041262">
    <property type="entry name" value="GerD_central"/>
</dbReference>
<dbReference type="NCBIfam" id="NF040801">
    <property type="entry name" value="spore_GerD"/>
    <property type="match status" value="1"/>
</dbReference>
<feature type="domain" description="Spore germination GerD central core" evidence="2">
    <location>
        <begin position="65"/>
        <end position="178"/>
    </location>
</feature>
<dbReference type="Proteomes" id="UP000306477">
    <property type="component" value="Unassembled WGS sequence"/>
</dbReference>
<accession>A0A4S3PQZ7</accession>
<feature type="signal peptide" evidence="1">
    <location>
        <begin position="1"/>
        <end position="23"/>
    </location>
</feature>
<keyword evidence="4" id="KW-1185">Reference proteome</keyword>
<dbReference type="AlphaFoldDB" id="A0A4S3PQZ7"/>
<name>A0A4S3PQZ7_9BACI</name>